<geneLocation type="plasmid" evidence="3 4">
    <name>pTHEAM01</name>
</geneLocation>
<dbReference type="InterPro" id="IPR003607">
    <property type="entry name" value="HD/PDEase_dom"/>
</dbReference>
<dbReference type="GO" id="GO:0016787">
    <property type="term" value="F:hydrolase activity"/>
    <property type="evidence" value="ECO:0007669"/>
    <property type="project" value="UniProtKB-KW"/>
</dbReference>
<keyword evidence="1" id="KW-0175">Coiled coil</keyword>
<keyword evidence="4" id="KW-1185">Reference proteome</keyword>
<dbReference type="EMBL" id="CP002445">
    <property type="protein sequence ID" value="ADU97738.1"/>
    <property type="molecule type" value="Genomic_DNA"/>
</dbReference>
<dbReference type="InterPro" id="IPR006674">
    <property type="entry name" value="HD_domain"/>
</dbReference>
<dbReference type="SMART" id="SM00471">
    <property type="entry name" value="HDc"/>
    <property type="match status" value="1"/>
</dbReference>
<evidence type="ECO:0000313" key="4">
    <source>
        <dbReference type="Proteomes" id="UP000006362"/>
    </source>
</evidence>
<feature type="domain" description="HD/PDEase" evidence="2">
    <location>
        <begin position="81"/>
        <end position="223"/>
    </location>
</feature>
<dbReference type="OrthoDB" id="9808993at2"/>
<dbReference type="HOGENOM" id="CLU_703849_0_0_0"/>
<dbReference type="Gene3D" id="1.10.3210.10">
    <property type="entry name" value="Hypothetical protein af1432"/>
    <property type="match status" value="1"/>
</dbReference>
<proteinExistence type="predicted"/>
<evidence type="ECO:0000259" key="2">
    <source>
        <dbReference type="SMART" id="SM00471"/>
    </source>
</evidence>
<dbReference type="CDD" id="cd00077">
    <property type="entry name" value="HDc"/>
    <property type="match status" value="1"/>
</dbReference>
<dbReference type="eggNOG" id="COG2206">
    <property type="taxonomic scope" value="Bacteria"/>
</dbReference>
<keyword evidence="3" id="KW-0614">Plasmid</keyword>
<name>E8T6R5_THEA1</name>
<dbReference type="KEGG" id="tam:Theam_1782"/>
<accession>E8T6R5</accession>
<feature type="coiled-coil region" evidence="1">
    <location>
        <begin position="227"/>
        <end position="261"/>
    </location>
</feature>
<protein>
    <submittedName>
        <fullName evidence="3">Metal-dependent phosphohydrolase HD sub domain protein</fullName>
    </submittedName>
</protein>
<reference evidence="3" key="1">
    <citation type="submission" date="2011-01" db="EMBL/GenBank/DDBJ databases">
        <title>Complete sequence of plasmid of Thermovibrio ammonificans HB-1.</title>
        <authorList>
            <consortium name="US DOE Joint Genome Institute"/>
            <person name="Lucas S."/>
            <person name="Copeland A."/>
            <person name="Lapidus A."/>
            <person name="Cheng J.-F."/>
            <person name="Goodwin L."/>
            <person name="Pitluck S."/>
            <person name="Davenport K."/>
            <person name="Detter J.C."/>
            <person name="Han C."/>
            <person name="Tapia R."/>
            <person name="Land M."/>
            <person name="Hauser L."/>
            <person name="Kyrpides N."/>
            <person name="Ivanova N."/>
            <person name="Ovchinnikova G."/>
            <person name="Vetriani C."/>
            <person name="Woyke T."/>
        </authorList>
    </citation>
    <scope>NUCLEOTIDE SEQUENCE [LARGE SCALE GENOMIC DNA]</scope>
    <source>
        <strain evidence="3">HB-1</strain>
        <plasmid evidence="3">pTHEAM01</plasmid>
    </source>
</reference>
<gene>
    <name evidence="3" type="ordered locus">Theam_1782</name>
</gene>
<dbReference type="SUPFAM" id="SSF109604">
    <property type="entry name" value="HD-domain/PDEase-like"/>
    <property type="match status" value="1"/>
</dbReference>
<dbReference type="Proteomes" id="UP000006362">
    <property type="component" value="Plasmid pTHEAM01"/>
</dbReference>
<dbReference type="Pfam" id="PF01966">
    <property type="entry name" value="HD"/>
    <property type="match status" value="1"/>
</dbReference>
<evidence type="ECO:0000256" key="1">
    <source>
        <dbReference type="SAM" id="Coils"/>
    </source>
</evidence>
<organism evidence="3 4">
    <name type="scientific">Thermovibrio ammonificans (strain DSM 15698 / JCM 12110 / HB-1)</name>
    <dbReference type="NCBI Taxonomy" id="648996"/>
    <lineage>
        <taxon>Bacteria</taxon>
        <taxon>Pseudomonadati</taxon>
        <taxon>Aquificota</taxon>
        <taxon>Aquificia</taxon>
        <taxon>Desulfurobacteriales</taxon>
        <taxon>Desulfurobacteriaceae</taxon>
        <taxon>Thermovibrio</taxon>
    </lineage>
</organism>
<sequence length="392" mass="44644">MSAVREENGRFVVDFAELAKQWLPAELIPEVDREKLSSPLAKSFHEKRLPFFKEAGLVEQFEAVLEFLDSHREASFRRGSVRVNLLEHSLRTADFAFALTGSLPFEERAVVVLSALLHDAGKATVSEEEMRQHPEYSFEIASRLGLYNSEWDKVVKEADPLELQRVRLGNLIAYLVRYHHEQSVPAVDHFTADEAGTLNRLLLYLKRADSAAAKMESGEAKDEATALEWAIQETKKVEKTARRLEQEQVKKEAEKEGIGEEKLLQFFLVVSQGINQPADRRTPAKLYGYTMTARPLVALFRERVLEVAKGLLGTATLEELAELLRPFGMEDGRIIRSCIFKPYPNAAGRKEVFLVVNWEKIRKFAQQHGKTLPPFSNLERRLSRARISLVQE</sequence>
<dbReference type="AlphaFoldDB" id="E8T6R5"/>
<dbReference type="RefSeq" id="WP_013524942.1">
    <property type="nucleotide sequence ID" value="NC_014917.1"/>
</dbReference>
<evidence type="ECO:0000313" key="3">
    <source>
        <dbReference type="EMBL" id="ADU97738.1"/>
    </source>
</evidence>